<keyword evidence="2" id="KW-1185">Reference proteome</keyword>
<dbReference type="Proteomes" id="UP000048908">
    <property type="component" value="Unassembled WGS sequence"/>
</dbReference>
<proteinExistence type="predicted"/>
<gene>
    <name evidence="1" type="ORF">JAN5088_02704</name>
</gene>
<sequence>MTDYAPLLNEQDETLKVYLDPTDAVKLVTRIRKVRFFLRVDLPVLTEFAENGEPTRCYDINESLMVSAAQALKVLAAKVHFNELKAENGGTPGKVEVARLGNCIFIG</sequence>
<evidence type="ECO:0000313" key="2">
    <source>
        <dbReference type="Proteomes" id="UP000048908"/>
    </source>
</evidence>
<name>A0A0M6XUM9_9RHOB</name>
<dbReference type="STRING" id="282197.SAMN04488517_11417"/>
<organism evidence="1 2">
    <name type="scientific">Jannaschia rubra</name>
    <dbReference type="NCBI Taxonomy" id="282197"/>
    <lineage>
        <taxon>Bacteria</taxon>
        <taxon>Pseudomonadati</taxon>
        <taxon>Pseudomonadota</taxon>
        <taxon>Alphaproteobacteria</taxon>
        <taxon>Rhodobacterales</taxon>
        <taxon>Roseobacteraceae</taxon>
        <taxon>Jannaschia</taxon>
    </lineage>
</organism>
<dbReference type="AlphaFoldDB" id="A0A0M6XUM9"/>
<accession>A0A0M6XUM9</accession>
<dbReference type="EMBL" id="CXPG01000020">
    <property type="protein sequence ID" value="CTQ33915.1"/>
    <property type="molecule type" value="Genomic_DNA"/>
</dbReference>
<reference evidence="1 2" key="1">
    <citation type="submission" date="2015-07" db="EMBL/GenBank/DDBJ databases">
        <authorList>
            <person name="Noorani M."/>
        </authorList>
    </citation>
    <scope>NUCLEOTIDE SEQUENCE [LARGE SCALE GENOMIC DNA]</scope>
    <source>
        <strain evidence="1 2">CECT 5088</strain>
    </source>
</reference>
<dbReference type="RefSeq" id="WP_055683267.1">
    <property type="nucleotide sequence ID" value="NZ_CXPG01000020.1"/>
</dbReference>
<evidence type="ECO:0000313" key="1">
    <source>
        <dbReference type="EMBL" id="CTQ33915.1"/>
    </source>
</evidence>
<protein>
    <submittedName>
        <fullName evidence="1">Uncharacterized protein</fullName>
    </submittedName>
</protein>